<dbReference type="Pfam" id="PF01419">
    <property type="entry name" value="Jacalin"/>
    <property type="match status" value="2"/>
</dbReference>
<evidence type="ECO:0000256" key="1">
    <source>
        <dbReference type="ARBA" id="ARBA00022734"/>
    </source>
</evidence>
<dbReference type="PROSITE" id="PS51752">
    <property type="entry name" value="JACALIN_LECTIN"/>
    <property type="match status" value="2"/>
</dbReference>
<evidence type="ECO:0000313" key="4">
    <source>
        <dbReference type="Proteomes" id="UP001412067"/>
    </source>
</evidence>
<dbReference type="InterPro" id="IPR033734">
    <property type="entry name" value="Jacalin-like_lectin_dom_plant"/>
</dbReference>
<dbReference type="InterPro" id="IPR036404">
    <property type="entry name" value="Jacalin-like_lectin_dom_sf"/>
</dbReference>
<feature type="domain" description="Jacalin-type lectin" evidence="2">
    <location>
        <begin position="1"/>
        <end position="57"/>
    </location>
</feature>
<dbReference type="Proteomes" id="UP001412067">
    <property type="component" value="Unassembled WGS sequence"/>
</dbReference>
<feature type="domain" description="Jacalin-type lectin" evidence="2">
    <location>
        <begin position="74"/>
        <end position="219"/>
    </location>
</feature>
<reference evidence="3 4" key="1">
    <citation type="journal article" date="2022" name="Nat. Plants">
        <title>Genomes of leafy and leafless Platanthera orchids illuminate the evolution of mycoheterotrophy.</title>
        <authorList>
            <person name="Li M.H."/>
            <person name="Liu K.W."/>
            <person name="Li Z."/>
            <person name="Lu H.C."/>
            <person name="Ye Q.L."/>
            <person name="Zhang D."/>
            <person name="Wang J.Y."/>
            <person name="Li Y.F."/>
            <person name="Zhong Z.M."/>
            <person name="Liu X."/>
            <person name="Yu X."/>
            <person name="Liu D.K."/>
            <person name="Tu X.D."/>
            <person name="Liu B."/>
            <person name="Hao Y."/>
            <person name="Liao X.Y."/>
            <person name="Jiang Y.T."/>
            <person name="Sun W.H."/>
            <person name="Chen J."/>
            <person name="Chen Y.Q."/>
            <person name="Ai Y."/>
            <person name="Zhai J.W."/>
            <person name="Wu S.S."/>
            <person name="Zhou Z."/>
            <person name="Hsiao Y.Y."/>
            <person name="Wu W.L."/>
            <person name="Chen Y.Y."/>
            <person name="Lin Y.F."/>
            <person name="Hsu J.L."/>
            <person name="Li C.Y."/>
            <person name="Wang Z.W."/>
            <person name="Zhao X."/>
            <person name="Zhong W.Y."/>
            <person name="Ma X.K."/>
            <person name="Ma L."/>
            <person name="Huang J."/>
            <person name="Chen G.Z."/>
            <person name="Huang M.Z."/>
            <person name="Huang L."/>
            <person name="Peng D.H."/>
            <person name="Luo Y.B."/>
            <person name="Zou S.Q."/>
            <person name="Chen S.P."/>
            <person name="Lan S."/>
            <person name="Tsai W.C."/>
            <person name="Van de Peer Y."/>
            <person name="Liu Z.J."/>
        </authorList>
    </citation>
    <scope>NUCLEOTIDE SEQUENCE [LARGE SCALE GENOMIC DNA]</scope>
    <source>
        <strain evidence="3">Lor288</strain>
    </source>
</reference>
<dbReference type="PANTHER" id="PTHR47293">
    <property type="entry name" value="JACALIN-RELATED LECTIN 3"/>
    <property type="match status" value="1"/>
</dbReference>
<comment type="caution">
    <text evidence="3">The sequence shown here is derived from an EMBL/GenBank/DDBJ whole genome shotgun (WGS) entry which is preliminary data.</text>
</comment>
<keyword evidence="4" id="KW-1185">Reference proteome</keyword>
<dbReference type="SUPFAM" id="SSF51101">
    <property type="entry name" value="Mannose-binding lectins"/>
    <property type="match status" value="2"/>
</dbReference>
<gene>
    <name evidence="3" type="ORF">KSP40_PGU015189</name>
</gene>
<keyword evidence="1" id="KW-0430">Lectin</keyword>
<dbReference type="Gene3D" id="2.100.10.30">
    <property type="entry name" value="Jacalin-like lectin domain"/>
    <property type="match status" value="2"/>
</dbReference>
<protein>
    <recommendedName>
        <fullName evidence="2">Jacalin-type lectin domain-containing protein</fullName>
    </recommendedName>
</protein>
<organism evidence="3 4">
    <name type="scientific">Platanthera guangdongensis</name>
    <dbReference type="NCBI Taxonomy" id="2320717"/>
    <lineage>
        <taxon>Eukaryota</taxon>
        <taxon>Viridiplantae</taxon>
        <taxon>Streptophyta</taxon>
        <taxon>Embryophyta</taxon>
        <taxon>Tracheophyta</taxon>
        <taxon>Spermatophyta</taxon>
        <taxon>Magnoliopsida</taxon>
        <taxon>Liliopsida</taxon>
        <taxon>Asparagales</taxon>
        <taxon>Orchidaceae</taxon>
        <taxon>Orchidoideae</taxon>
        <taxon>Orchideae</taxon>
        <taxon>Orchidinae</taxon>
        <taxon>Platanthera</taxon>
    </lineage>
</organism>
<evidence type="ECO:0000259" key="2">
    <source>
        <dbReference type="PROSITE" id="PS51752"/>
    </source>
</evidence>
<dbReference type="PANTHER" id="PTHR47293:SF68">
    <property type="entry name" value="JACALIN-RELATED LECTIN 3"/>
    <property type="match status" value="1"/>
</dbReference>
<dbReference type="EMBL" id="JBBWWR010000010">
    <property type="protein sequence ID" value="KAK8960958.1"/>
    <property type="molecule type" value="Genomic_DNA"/>
</dbReference>
<dbReference type="SMART" id="SM00915">
    <property type="entry name" value="Jacalin"/>
    <property type="match status" value="1"/>
</dbReference>
<sequence>MSKVISSLTFLSNRTKYGPYGPEEGAPFSFNTSNGEIIGFYGTSGDFLHSVGCHVKPSAVNSRDSVLLPLSELALDPGPWGGVNGKPFDDGLNETVKKILLSRKDKFISSIQIEYEFHGEVISSATRGSLGLEELIHRVHFGAPEEYLMQITGYLYYVDGDESNVAITSLTFITNKQKYGPVGEEIGTFFSSPVASGKIRGFFGRSWKYLSAIGVHMEYFPSSPKGN</sequence>
<name>A0ABR2MA70_9ASPA</name>
<dbReference type="CDD" id="cd09612">
    <property type="entry name" value="Jacalin"/>
    <property type="match status" value="1"/>
</dbReference>
<proteinExistence type="predicted"/>
<dbReference type="InterPro" id="IPR001229">
    <property type="entry name" value="Jacalin-like_lectin_dom"/>
</dbReference>
<evidence type="ECO:0000313" key="3">
    <source>
        <dbReference type="EMBL" id="KAK8960958.1"/>
    </source>
</evidence>
<accession>A0ABR2MA70</accession>